<dbReference type="Proteomes" id="UP000606730">
    <property type="component" value="Unassembled WGS sequence"/>
</dbReference>
<dbReference type="RefSeq" id="WP_095596363.1">
    <property type="nucleotide sequence ID" value="NZ_BMKN01000001.1"/>
</dbReference>
<name>A0A917EHF9_9RHOB</name>
<protein>
    <submittedName>
        <fullName evidence="2">Uncharacterized protein</fullName>
    </submittedName>
</protein>
<evidence type="ECO:0000313" key="2">
    <source>
        <dbReference type="EMBL" id="GGE42489.1"/>
    </source>
</evidence>
<evidence type="ECO:0000313" key="3">
    <source>
        <dbReference type="Proteomes" id="UP000606730"/>
    </source>
</evidence>
<feature type="chain" id="PRO_5037711094" evidence="1">
    <location>
        <begin position="21"/>
        <end position="245"/>
    </location>
</feature>
<reference evidence="2" key="2">
    <citation type="submission" date="2020-09" db="EMBL/GenBank/DDBJ databases">
        <authorList>
            <person name="Sun Q."/>
            <person name="Zhou Y."/>
        </authorList>
    </citation>
    <scope>NUCLEOTIDE SEQUENCE</scope>
    <source>
        <strain evidence="2">CGMCC 1.16012</strain>
    </source>
</reference>
<reference evidence="2" key="1">
    <citation type="journal article" date="2014" name="Int. J. Syst. Evol. Microbiol.">
        <title>Complete genome sequence of Corynebacterium casei LMG S-19264T (=DSM 44701T), isolated from a smear-ripened cheese.</title>
        <authorList>
            <consortium name="US DOE Joint Genome Institute (JGI-PGF)"/>
            <person name="Walter F."/>
            <person name="Albersmeier A."/>
            <person name="Kalinowski J."/>
            <person name="Ruckert C."/>
        </authorList>
    </citation>
    <scope>NUCLEOTIDE SEQUENCE</scope>
    <source>
        <strain evidence="2">CGMCC 1.16012</strain>
    </source>
</reference>
<dbReference type="SUPFAM" id="SSF56935">
    <property type="entry name" value="Porins"/>
    <property type="match status" value="1"/>
</dbReference>
<keyword evidence="1" id="KW-0732">Signal</keyword>
<comment type="caution">
    <text evidence="2">The sequence shown here is derived from an EMBL/GenBank/DDBJ whole genome shotgun (WGS) entry which is preliminary data.</text>
</comment>
<keyword evidence="3" id="KW-1185">Reference proteome</keyword>
<evidence type="ECO:0000256" key="1">
    <source>
        <dbReference type="SAM" id="SignalP"/>
    </source>
</evidence>
<gene>
    <name evidence="2" type="ORF">GCM10011517_07540</name>
</gene>
<accession>A0A917EHF9</accession>
<dbReference type="AlphaFoldDB" id="A0A917EHF9"/>
<dbReference type="EMBL" id="BMKN01000001">
    <property type="protein sequence ID" value="GGE42489.1"/>
    <property type="molecule type" value="Genomic_DNA"/>
</dbReference>
<sequence>MSKILNYVFTFLALPGLASAQSSLGVNQAQAVVETAPDATTAEAQIDILFTPNHGLQGDLGLARYDETSIGYLAGHLYLSTNQNQKYGLFGSYHDWDDTSQSMISGGIEGLFALGNQSAVGFHAGLGKMDPGEIDFVFAGVSWVYDVSTDLRLTARASITDIDEARFSTTAQTIEFASEYQITRPVTLSAGLRHTRLSGTYTDQKTEAFLGLKIGFGRNSSTVRSTPFHSPQPLQAYWQRGLAIR</sequence>
<dbReference type="OrthoDB" id="7876934at2"/>
<organism evidence="2 3">
    <name type="scientific">Actibacterium pelagium</name>
    <dbReference type="NCBI Taxonomy" id="2029103"/>
    <lineage>
        <taxon>Bacteria</taxon>
        <taxon>Pseudomonadati</taxon>
        <taxon>Pseudomonadota</taxon>
        <taxon>Alphaproteobacteria</taxon>
        <taxon>Rhodobacterales</taxon>
        <taxon>Roseobacteraceae</taxon>
        <taxon>Actibacterium</taxon>
    </lineage>
</organism>
<feature type="signal peptide" evidence="1">
    <location>
        <begin position="1"/>
        <end position="20"/>
    </location>
</feature>
<proteinExistence type="predicted"/>